<evidence type="ECO:0000313" key="2">
    <source>
        <dbReference type="EMBL" id="GBP96085.1"/>
    </source>
</evidence>
<organism evidence="2 3">
    <name type="scientific">Eumeta variegata</name>
    <name type="common">Bagworm moth</name>
    <name type="synonym">Eumeta japonica</name>
    <dbReference type="NCBI Taxonomy" id="151549"/>
    <lineage>
        <taxon>Eukaryota</taxon>
        <taxon>Metazoa</taxon>
        <taxon>Ecdysozoa</taxon>
        <taxon>Arthropoda</taxon>
        <taxon>Hexapoda</taxon>
        <taxon>Insecta</taxon>
        <taxon>Pterygota</taxon>
        <taxon>Neoptera</taxon>
        <taxon>Endopterygota</taxon>
        <taxon>Lepidoptera</taxon>
        <taxon>Glossata</taxon>
        <taxon>Ditrysia</taxon>
        <taxon>Tineoidea</taxon>
        <taxon>Psychidae</taxon>
        <taxon>Oiketicinae</taxon>
        <taxon>Eumeta</taxon>
    </lineage>
</organism>
<feature type="compositionally biased region" description="Basic residues" evidence="1">
    <location>
        <begin position="78"/>
        <end position="94"/>
    </location>
</feature>
<dbReference type="EMBL" id="BGZK01002730">
    <property type="protein sequence ID" value="GBP96085.1"/>
    <property type="molecule type" value="Genomic_DNA"/>
</dbReference>
<evidence type="ECO:0000313" key="3">
    <source>
        <dbReference type="Proteomes" id="UP000299102"/>
    </source>
</evidence>
<sequence>MHKRPRAVGRTLKNYHIPLCKQFPAIFPLSADTASELPAPNICEHPMNCAPSLRPPRSPRPTGITYIMRAPRIESFRLSRRPSRRGLARRRPKLNLRGDVTSGAADSPPSLDHRRCLITVRRSRPPALDKTESALKPT</sequence>
<feature type="region of interest" description="Disordered" evidence="1">
    <location>
        <begin position="78"/>
        <end position="138"/>
    </location>
</feature>
<gene>
    <name evidence="2" type="ORF">EVAR_66118_1</name>
</gene>
<keyword evidence="3" id="KW-1185">Reference proteome</keyword>
<comment type="caution">
    <text evidence="2">The sequence shown here is derived from an EMBL/GenBank/DDBJ whole genome shotgun (WGS) entry which is preliminary data.</text>
</comment>
<name>A0A4C2AAR7_EUMVA</name>
<proteinExistence type="predicted"/>
<protein>
    <submittedName>
        <fullName evidence="2">Uncharacterized protein</fullName>
    </submittedName>
</protein>
<feature type="compositionally biased region" description="Basic and acidic residues" evidence="1">
    <location>
        <begin position="127"/>
        <end position="138"/>
    </location>
</feature>
<accession>A0A4C2AAR7</accession>
<dbReference type="OrthoDB" id="10551647at2759"/>
<dbReference type="Proteomes" id="UP000299102">
    <property type="component" value="Unassembled WGS sequence"/>
</dbReference>
<dbReference type="AlphaFoldDB" id="A0A4C2AAR7"/>
<reference evidence="2 3" key="1">
    <citation type="journal article" date="2019" name="Commun. Biol.">
        <title>The bagworm genome reveals a unique fibroin gene that provides high tensile strength.</title>
        <authorList>
            <person name="Kono N."/>
            <person name="Nakamura H."/>
            <person name="Ohtoshi R."/>
            <person name="Tomita M."/>
            <person name="Numata K."/>
            <person name="Arakawa K."/>
        </authorList>
    </citation>
    <scope>NUCLEOTIDE SEQUENCE [LARGE SCALE GENOMIC DNA]</scope>
</reference>
<evidence type="ECO:0000256" key="1">
    <source>
        <dbReference type="SAM" id="MobiDB-lite"/>
    </source>
</evidence>